<sequence length="80" mass="10070">MWNKPIAFVYRSNRYHRRRVQDRREEDHRLKMYHHQRGQHQHEGHWNQLHQQHQQDVVDAYVIRLADLIHILQLYGKKLI</sequence>
<proteinExistence type="predicted"/>
<keyword evidence="2" id="KW-1185">Reference proteome</keyword>
<dbReference type="EMBL" id="PDUG01000018">
    <property type="protein sequence ID" value="PIC12781.1"/>
    <property type="molecule type" value="Genomic_DNA"/>
</dbReference>
<evidence type="ECO:0000313" key="1">
    <source>
        <dbReference type="EMBL" id="PIC12781.1"/>
    </source>
</evidence>
<name>A0A2G5SD40_9PELO</name>
<comment type="caution">
    <text evidence="1">The sequence shown here is derived from an EMBL/GenBank/DDBJ whole genome shotgun (WGS) entry which is preliminary data.</text>
</comment>
<accession>A0A2G5SD40</accession>
<protein>
    <submittedName>
        <fullName evidence="1">Uncharacterized protein</fullName>
    </submittedName>
</protein>
<dbReference type="Proteomes" id="UP000230233">
    <property type="component" value="Unassembled WGS sequence"/>
</dbReference>
<organism evidence="1 2">
    <name type="scientific">Caenorhabditis nigoni</name>
    <dbReference type="NCBI Taxonomy" id="1611254"/>
    <lineage>
        <taxon>Eukaryota</taxon>
        <taxon>Metazoa</taxon>
        <taxon>Ecdysozoa</taxon>
        <taxon>Nematoda</taxon>
        <taxon>Chromadorea</taxon>
        <taxon>Rhabditida</taxon>
        <taxon>Rhabditina</taxon>
        <taxon>Rhabditomorpha</taxon>
        <taxon>Rhabditoidea</taxon>
        <taxon>Rhabditidae</taxon>
        <taxon>Peloderinae</taxon>
        <taxon>Caenorhabditis</taxon>
    </lineage>
</organism>
<reference evidence="2" key="1">
    <citation type="submission" date="2017-10" db="EMBL/GenBank/DDBJ databases">
        <title>Rapid genome shrinkage in a self-fertile nematode reveals novel sperm competition proteins.</title>
        <authorList>
            <person name="Yin D."/>
            <person name="Schwarz E.M."/>
            <person name="Thomas C.G."/>
            <person name="Felde R.L."/>
            <person name="Korf I.F."/>
            <person name="Cutter A.D."/>
            <person name="Schartner C.M."/>
            <person name="Ralston E.J."/>
            <person name="Meyer B.J."/>
            <person name="Haag E.S."/>
        </authorList>
    </citation>
    <scope>NUCLEOTIDE SEQUENCE [LARGE SCALE GENOMIC DNA]</scope>
    <source>
        <strain evidence="2">JU1422</strain>
    </source>
</reference>
<evidence type="ECO:0000313" key="2">
    <source>
        <dbReference type="Proteomes" id="UP000230233"/>
    </source>
</evidence>
<dbReference type="AlphaFoldDB" id="A0A2G5SD40"/>
<gene>
    <name evidence="1" type="ORF">B9Z55_028158</name>
</gene>